<evidence type="ECO:0000256" key="1">
    <source>
        <dbReference type="ARBA" id="ARBA00011073"/>
    </source>
</evidence>
<dbReference type="RefSeq" id="XP_033569485.1">
    <property type="nucleotide sequence ID" value="XM_033722536.1"/>
</dbReference>
<dbReference type="OrthoDB" id="206201at2759"/>
<reference evidence="9" key="2">
    <citation type="submission" date="2020-04" db="EMBL/GenBank/DDBJ databases">
        <authorList>
            <consortium name="NCBI Genome Project"/>
        </authorList>
    </citation>
    <scope>NUCLEOTIDE SEQUENCE</scope>
    <source>
        <strain evidence="9">CBS 304.34</strain>
    </source>
</reference>
<dbReference type="Gene3D" id="3.40.50.200">
    <property type="entry name" value="Peptidase S8/S53 domain"/>
    <property type="match status" value="1"/>
</dbReference>
<dbReference type="EMBL" id="MU003723">
    <property type="protein sequence ID" value="KAF2802521.1"/>
    <property type="molecule type" value="Genomic_DNA"/>
</dbReference>
<dbReference type="InterPro" id="IPR036852">
    <property type="entry name" value="Peptidase_S8/S53_dom_sf"/>
</dbReference>
<dbReference type="InterPro" id="IPR050131">
    <property type="entry name" value="Peptidase_S8_subtilisin-like"/>
</dbReference>
<name>A0A6A6Y137_9PEZI</name>
<dbReference type="GeneID" id="54463429"/>
<dbReference type="PRINTS" id="PR00723">
    <property type="entry name" value="SUBTILISIN"/>
</dbReference>
<keyword evidence="2" id="KW-0645">Protease</keyword>
<reference evidence="7 9" key="1">
    <citation type="journal article" date="2020" name="Stud. Mycol.">
        <title>101 Dothideomycetes genomes: a test case for predicting lifestyles and emergence of pathogens.</title>
        <authorList>
            <person name="Haridas S."/>
            <person name="Albert R."/>
            <person name="Binder M."/>
            <person name="Bloem J."/>
            <person name="Labutti K."/>
            <person name="Salamov A."/>
            <person name="Andreopoulos B."/>
            <person name="Baker S."/>
            <person name="Barry K."/>
            <person name="Bills G."/>
            <person name="Bluhm B."/>
            <person name="Cannon C."/>
            <person name="Castanera R."/>
            <person name="Culley D."/>
            <person name="Daum C."/>
            <person name="Ezra D."/>
            <person name="Gonzalez J."/>
            <person name="Henrissat B."/>
            <person name="Kuo A."/>
            <person name="Liang C."/>
            <person name="Lipzen A."/>
            <person name="Lutzoni F."/>
            <person name="Magnuson J."/>
            <person name="Mondo S."/>
            <person name="Nolan M."/>
            <person name="Ohm R."/>
            <person name="Pangilinan J."/>
            <person name="Park H.-J."/>
            <person name="Ramirez L."/>
            <person name="Alfaro M."/>
            <person name="Sun H."/>
            <person name="Tritt A."/>
            <person name="Yoshinaga Y."/>
            <person name="Zwiers L.-H."/>
            <person name="Turgeon B."/>
            <person name="Goodwin S."/>
            <person name="Spatafora J."/>
            <person name="Crous P."/>
            <person name="Grigoriev I."/>
        </authorList>
    </citation>
    <scope>NUCLEOTIDE SEQUENCE</scope>
    <source>
        <strain evidence="7 9">CBS 304.34</strain>
    </source>
</reference>
<dbReference type="PANTHER" id="PTHR43806">
    <property type="entry name" value="PEPTIDASE S8"/>
    <property type="match status" value="1"/>
</dbReference>
<organism evidence="7">
    <name type="scientific">Mytilinidion resinicola</name>
    <dbReference type="NCBI Taxonomy" id="574789"/>
    <lineage>
        <taxon>Eukaryota</taxon>
        <taxon>Fungi</taxon>
        <taxon>Dikarya</taxon>
        <taxon>Ascomycota</taxon>
        <taxon>Pezizomycotina</taxon>
        <taxon>Dothideomycetes</taxon>
        <taxon>Pleosporomycetidae</taxon>
        <taxon>Mytilinidiales</taxon>
        <taxon>Mytilinidiaceae</taxon>
        <taxon>Mytilinidion</taxon>
    </lineage>
</organism>
<dbReference type="GO" id="GO:0004252">
    <property type="term" value="F:serine-type endopeptidase activity"/>
    <property type="evidence" value="ECO:0007669"/>
    <property type="project" value="InterPro"/>
</dbReference>
<keyword evidence="3" id="KW-0378">Hydrolase</keyword>
<proteinExistence type="inferred from homology"/>
<evidence type="ECO:0000313" key="7">
    <source>
        <dbReference type="EMBL" id="KAF2802521.1"/>
    </source>
</evidence>
<gene>
    <name evidence="7 9" type="ORF">BDZ99DRAFT_482931</name>
</gene>
<reference evidence="9" key="3">
    <citation type="submission" date="2025-04" db="UniProtKB">
        <authorList>
            <consortium name="RefSeq"/>
        </authorList>
    </citation>
    <scope>IDENTIFICATION</scope>
    <source>
        <strain evidence="9">CBS 304.34</strain>
    </source>
</reference>
<evidence type="ECO:0000256" key="3">
    <source>
        <dbReference type="ARBA" id="ARBA00022801"/>
    </source>
</evidence>
<evidence type="ECO:0000256" key="5">
    <source>
        <dbReference type="PROSITE-ProRule" id="PRU01240"/>
    </source>
</evidence>
<dbReference type="GO" id="GO:0006508">
    <property type="term" value="P:proteolysis"/>
    <property type="evidence" value="ECO:0007669"/>
    <property type="project" value="UniProtKB-KW"/>
</dbReference>
<dbReference type="InterPro" id="IPR015500">
    <property type="entry name" value="Peptidase_S8_subtilisin-rel"/>
</dbReference>
<accession>A0A6A6Y137</accession>
<dbReference type="Proteomes" id="UP000504636">
    <property type="component" value="Unplaced"/>
</dbReference>
<comment type="caution">
    <text evidence="5">Lacks conserved residue(s) required for the propagation of feature annotation.</text>
</comment>
<dbReference type="SUPFAM" id="SSF52743">
    <property type="entry name" value="Subtilisin-like"/>
    <property type="match status" value="1"/>
</dbReference>
<sequence length="566" mass="64161">MRIPHEDPQDPQRLRARLLNNLKALIFRSHRDVGSLELALYKDGDKRKLLELDLSDFDVLGSEAQRCDFTHFVKNFSRPSEGLDFESTLASVQLPDISQARDRKLHQEVIDLLTKLRRPFGVEKIVSLTVWDNPFHPMSDLVIAESVRLYQIEELNWCKLDLDLDVLKNRATSLRKLCLYSSGNWGILYHWLSPEGLASTEHFRNGDRASDAHLTRLEHLAERTRRIYGRSGSRSIKFVVTVDLPHRLESSTIPVENEGSSDRFFRSFSTIHKTLDSPQTQNLSRSCQPANRIKIAIIDNGVDKWQTTISENIKKGISYMSKTHGHTLPWFTASHAHGTHMASLIRKVSPICDLYIYRVNSHRGDINAENVIKAIKDASREKVDIVNLSLTFDKNPPGLEDAINAAATREKDKALFFCATSDEPHHSGKVYPAHSPNTISVSAANRGGRRRMESKGDVDLLVLGENMAVEGPTYFTKPQGVASGSSVATALASGIASVLLVCAMRVCAKEGGDWEEFKRRDKMLMLFKEMQPDEKHKYIDPALLFQRKLQQNGEAWWHIFNPQRYP</sequence>
<feature type="domain" description="Peptidase S8/S53" evidence="6">
    <location>
        <begin position="292"/>
        <end position="499"/>
    </location>
</feature>
<evidence type="ECO:0000313" key="9">
    <source>
        <dbReference type="RefSeq" id="XP_033569485.1"/>
    </source>
</evidence>
<evidence type="ECO:0000259" key="6">
    <source>
        <dbReference type="Pfam" id="PF00082"/>
    </source>
</evidence>
<evidence type="ECO:0000313" key="8">
    <source>
        <dbReference type="Proteomes" id="UP000504636"/>
    </source>
</evidence>
<dbReference type="InterPro" id="IPR000209">
    <property type="entry name" value="Peptidase_S8/S53_dom"/>
</dbReference>
<protein>
    <submittedName>
        <fullName evidence="7 9">Subtilisin-like protein</fullName>
    </submittedName>
</protein>
<dbReference type="PANTHER" id="PTHR43806:SF11">
    <property type="entry name" value="CEREVISIN-RELATED"/>
    <property type="match status" value="1"/>
</dbReference>
<keyword evidence="8" id="KW-1185">Reference proteome</keyword>
<dbReference type="AlphaFoldDB" id="A0A6A6Y137"/>
<evidence type="ECO:0000256" key="4">
    <source>
        <dbReference type="ARBA" id="ARBA00022825"/>
    </source>
</evidence>
<dbReference type="Pfam" id="PF00082">
    <property type="entry name" value="Peptidase_S8"/>
    <property type="match status" value="1"/>
</dbReference>
<evidence type="ECO:0000256" key="2">
    <source>
        <dbReference type="ARBA" id="ARBA00022670"/>
    </source>
</evidence>
<comment type="similarity">
    <text evidence="1 5">Belongs to the peptidase S8 family.</text>
</comment>
<dbReference type="PROSITE" id="PS51892">
    <property type="entry name" value="SUBTILASE"/>
    <property type="match status" value="1"/>
</dbReference>
<keyword evidence="4" id="KW-0720">Serine protease</keyword>